<accession>A0A1Y1X3C3</accession>
<keyword evidence="3" id="KW-1185">Reference proteome</keyword>
<feature type="region of interest" description="Disordered" evidence="1">
    <location>
        <begin position="770"/>
        <end position="814"/>
    </location>
</feature>
<dbReference type="Proteomes" id="UP000193944">
    <property type="component" value="Unassembled WGS sequence"/>
</dbReference>
<feature type="region of interest" description="Disordered" evidence="1">
    <location>
        <begin position="606"/>
        <end position="634"/>
    </location>
</feature>
<feature type="region of interest" description="Disordered" evidence="1">
    <location>
        <begin position="110"/>
        <end position="139"/>
    </location>
</feature>
<comment type="caution">
    <text evidence="2">The sequence shown here is derived from an EMBL/GenBank/DDBJ whole genome shotgun (WGS) entry which is preliminary data.</text>
</comment>
<feature type="compositionally biased region" description="Polar residues" evidence="1">
    <location>
        <begin position="787"/>
        <end position="801"/>
    </location>
</feature>
<sequence>MAKFKKILSFLKGSKKRKSVVIHDSRSIRNNEIPFGGLAGNGNMRFGANTGRPIVGNGGHYEQFLYIDDVKNGGLKKRTLSVAPSVVSSSNYTQTDCEFSDTLSHLRSESSKFDRHGNRNGKSIASRMNGIGTLNKNTGTKSPVITKKVNKSFTLRQDPIEEERVIVEVQDNNEDEIEIDEDELIAAIEEFDKERKGTRVKRPLSSNTTDHETFIIKEDENGNNQSFIIKNINDDVHTKKLSFILSSANQQEFNIDETEEENGNSLSSYLLSTPNITYSSNDKSNNDVNIEIKGIENMKKDYLANVRESLVDKSTANIKESLIQFQPPEFSITNEKVYNYRNNDIIKTIFKKIPHNDDIEKNNDSVEDEDEVLGNLQNKKKVNFVINNKSKTNTQNNSTLTKNLSTKSSDAAFMYTPKPILIPSPKLTRTTTNSGKTNELVNRAQSLNHKTSIKRINSTGTMPKTKISEESLSRRSSKRENINEINELNENLKQSSSAYTSAVPSSASRNIFFMPLPRPSQATLLDFGNSTKNTPSITSKKSNLYIHNNHSVGTFPTSTKESTSLSPSSTNRHHPWNENITSPIKSKEGNLYSAPLKASIPIINSNSTKLGSRTSSTRSSTQYKLNNNQSTPYSLSKYKKEKEKEKTIPSTQLTSTPYMINRRETIGSMTESSSSQSYISEIPKDKPYLLSPNISINNLDIEIDQQSNNTMTSDESSFITEQYNKKLNKSHEESLRNVKEYVQSLDENPDNDSLFSTPLAYRKRYEKYGSLRSRGSNSNHQVKKLTNRTNSNSTISGGSLKSTRKLNQKSSIQSNASVVTEGSSITEFSNSNCSDSHSSYSVHTNSTNRTAPTQNSIYTRDYFVSSAKKYNTNKPLPIPTVYKFKTSLEENKLGEPINNTLKKEKFNSDSTIVNSYNKKYNSSSPMKHGKHQYSSSISSASTLACSPLPVPRSVLNNSSNLNKLSLLAADSSYFDDFMKDLNNMSLNDLISKYEQRTEE</sequence>
<evidence type="ECO:0000313" key="2">
    <source>
        <dbReference type="EMBL" id="ORX80165.1"/>
    </source>
</evidence>
<evidence type="ECO:0000256" key="1">
    <source>
        <dbReference type="SAM" id="MobiDB-lite"/>
    </source>
</evidence>
<reference evidence="2 3" key="2">
    <citation type="submission" date="2016-08" db="EMBL/GenBank/DDBJ databases">
        <title>Pervasive Adenine N6-methylation of Active Genes in Fungi.</title>
        <authorList>
            <consortium name="DOE Joint Genome Institute"/>
            <person name="Mondo S.J."/>
            <person name="Dannebaum R.O."/>
            <person name="Kuo R.C."/>
            <person name="Labutti K."/>
            <person name="Haridas S."/>
            <person name="Kuo A."/>
            <person name="Salamov A."/>
            <person name="Ahrendt S.R."/>
            <person name="Lipzen A."/>
            <person name="Sullivan W."/>
            <person name="Andreopoulos W.B."/>
            <person name="Clum A."/>
            <person name="Lindquist E."/>
            <person name="Daum C."/>
            <person name="Ramamoorthy G.K."/>
            <person name="Gryganskyi A."/>
            <person name="Culley D."/>
            <person name="Magnuson J.K."/>
            <person name="James T.Y."/>
            <person name="O'Malley M.A."/>
            <person name="Stajich J.E."/>
            <person name="Spatafora J.W."/>
            <person name="Visel A."/>
            <person name="Grigoriev I.V."/>
        </authorList>
    </citation>
    <scope>NUCLEOTIDE SEQUENCE [LARGE SCALE GENOMIC DNA]</scope>
    <source>
        <strain evidence="2 3">S4</strain>
    </source>
</reference>
<evidence type="ECO:0000313" key="3">
    <source>
        <dbReference type="Proteomes" id="UP000193944"/>
    </source>
</evidence>
<proteinExistence type="predicted"/>
<feature type="compositionally biased region" description="Polar residues" evidence="1">
    <location>
        <begin position="622"/>
        <end position="634"/>
    </location>
</feature>
<reference evidence="2 3" key="1">
    <citation type="submission" date="2016-08" db="EMBL/GenBank/DDBJ databases">
        <title>A Parts List for Fungal Cellulosomes Revealed by Comparative Genomics.</title>
        <authorList>
            <consortium name="DOE Joint Genome Institute"/>
            <person name="Haitjema C.H."/>
            <person name="Gilmore S.P."/>
            <person name="Henske J.K."/>
            <person name="Solomon K.V."/>
            <person name="De Groot R."/>
            <person name="Kuo A."/>
            <person name="Mondo S.J."/>
            <person name="Salamov A.A."/>
            <person name="Labutti K."/>
            <person name="Zhao Z."/>
            <person name="Chiniquy J."/>
            <person name="Barry K."/>
            <person name="Brewer H.M."/>
            <person name="Purvine S.O."/>
            <person name="Wright A.T."/>
            <person name="Boxma B."/>
            <person name="Van Alen T."/>
            <person name="Hackstein J.H."/>
            <person name="Baker S.E."/>
            <person name="Grigoriev I.V."/>
            <person name="O'Malley M.A."/>
        </authorList>
    </citation>
    <scope>NUCLEOTIDE SEQUENCE [LARGE SCALE GENOMIC DNA]</scope>
    <source>
        <strain evidence="2 3">S4</strain>
    </source>
</reference>
<organism evidence="2 3">
    <name type="scientific">Anaeromyces robustus</name>
    <dbReference type="NCBI Taxonomy" id="1754192"/>
    <lineage>
        <taxon>Eukaryota</taxon>
        <taxon>Fungi</taxon>
        <taxon>Fungi incertae sedis</taxon>
        <taxon>Chytridiomycota</taxon>
        <taxon>Chytridiomycota incertae sedis</taxon>
        <taxon>Neocallimastigomycetes</taxon>
        <taxon>Neocallimastigales</taxon>
        <taxon>Neocallimastigaceae</taxon>
        <taxon>Anaeromyces</taxon>
    </lineage>
</organism>
<feature type="compositionally biased region" description="Low complexity" evidence="1">
    <location>
        <begin position="557"/>
        <end position="570"/>
    </location>
</feature>
<protein>
    <submittedName>
        <fullName evidence="2">Uncharacterized protein</fullName>
    </submittedName>
</protein>
<feature type="compositionally biased region" description="Low complexity" evidence="1">
    <location>
        <begin position="612"/>
        <end position="621"/>
    </location>
</feature>
<feature type="region of interest" description="Disordered" evidence="1">
    <location>
        <begin position="551"/>
        <end position="587"/>
    </location>
</feature>
<gene>
    <name evidence="2" type="ORF">BCR32DRAFT_327793</name>
</gene>
<dbReference type="OrthoDB" id="2148321at2759"/>
<name>A0A1Y1X3C3_9FUNG</name>
<dbReference type="STRING" id="1754192.A0A1Y1X3C3"/>
<dbReference type="EMBL" id="MCFG01000153">
    <property type="protein sequence ID" value="ORX80165.1"/>
    <property type="molecule type" value="Genomic_DNA"/>
</dbReference>
<dbReference type="AlphaFoldDB" id="A0A1Y1X3C3"/>